<evidence type="ECO:0000313" key="2">
    <source>
        <dbReference type="EMBL" id="VDO84376.1"/>
    </source>
</evidence>
<dbReference type="AlphaFoldDB" id="A0A183FR38"/>
<dbReference type="Proteomes" id="UP000050761">
    <property type="component" value="Unassembled WGS sequence"/>
</dbReference>
<dbReference type="WBParaSite" id="HPBE_0001026201-mRNA-1">
    <property type="protein sequence ID" value="HPBE_0001026201-mRNA-1"/>
    <property type="gene ID" value="HPBE_0001026201"/>
</dbReference>
<evidence type="ECO:0000256" key="1">
    <source>
        <dbReference type="SAM" id="MobiDB-lite"/>
    </source>
</evidence>
<reference evidence="4" key="2">
    <citation type="submission" date="2019-09" db="UniProtKB">
        <authorList>
            <consortium name="WormBaseParasite"/>
        </authorList>
    </citation>
    <scope>IDENTIFICATION</scope>
</reference>
<evidence type="ECO:0000313" key="3">
    <source>
        <dbReference type="Proteomes" id="UP000050761"/>
    </source>
</evidence>
<sequence>MAIAVRTKSQIEEKLRNEVKRVQKYLKAEKERMNWVGSGRVPVPVKALPSYLEPLLRELSDPQTESIRRLEQDECYEDFDQDSMIEYDASEVERRLAINQPSEVSSPTSKASTPRTSQERGSMKRAEPEFEFHEMEDDMSRPKRAYTTKAIESLTAFTDARSTLYQEEIKLARMRQEEVAKTIELRELQIAKTKMEMELLSTRNEPRLD</sequence>
<organism evidence="3 4">
    <name type="scientific">Heligmosomoides polygyrus</name>
    <name type="common">Parasitic roundworm</name>
    <dbReference type="NCBI Taxonomy" id="6339"/>
    <lineage>
        <taxon>Eukaryota</taxon>
        <taxon>Metazoa</taxon>
        <taxon>Ecdysozoa</taxon>
        <taxon>Nematoda</taxon>
        <taxon>Chromadorea</taxon>
        <taxon>Rhabditida</taxon>
        <taxon>Rhabditina</taxon>
        <taxon>Rhabditomorpha</taxon>
        <taxon>Strongyloidea</taxon>
        <taxon>Heligmosomidae</taxon>
        <taxon>Heligmosomoides</taxon>
    </lineage>
</organism>
<feature type="compositionally biased region" description="Basic and acidic residues" evidence="1">
    <location>
        <begin position="117"/>
        <end position="141"/>
    </location>
</feature>
<keyword evidence="3" id="KW-1185">Reference proteome</keyword>
<accession>A0A3P7Y9G9</accession>
<name>A0A183FR38_HELPZ</name>
<feature type="compositionally biased region" description="Polar residues" evidence="1">
    <location>
        <begin position="99"/>
        <end position="116"/>
    </location>
</feature>
<feature type="region of interest" description="Disordered" evidence="1">
    <location>
        <begin position="98"/>
        <end position="143"/>
    </location>
</feature>
<protein>
    <submittedName>
        <fullName evidence="4">Myb_Cef domain-containing protein</fullName>
    </submittedName>
</protein>
<gene>
    <name evidence="2" type="ORF">HPBE_LOCUS10263</name>
</gene>
<dbReference type="EMBL" id="UZAH01026706">
    <property type="protein sequence ID" value="VDO84376.1"/>
    <property type="molecule type" value="Genomic_DNA"/>
</dbReference>
<evidence type="ECO:0000313" key="4">
    <source>
        <dbReference type="WBParaSite" id="HPBE_0001026201-mRNA-1"/>
    </source>
</evidence>
<accession>A0A183FR38</accession>
<proteinExistence type="predicted"/>
<reference evidence="2 3" key="1">
    <citation type="submission" date="2018-11" db="EMBL/GenBank/DDBJ databases">
        <authorList>
            <consortium name="Pathogen Informatics"/>
        </authorList>
    </citation>
    <scope>NUCLEOTIDE SEQUENCE [LARGE SCALE GENOMIC DNA]</scope>
</reference>
<dbReference type="OrthoDB" id="5791247at2759"/>